<protein>
    <submittedName>
        <fullName evidence="2">Uncharacterized protein</fullName>
    </submittedName>
</protein>
<comment type="caution">
    <text evidence="2">The sequence shown here is derived from an EMBL/GenBank/DDBJ whole genome shotgun (WGS) entry which is preliminary data.</text>
</comment>
<feature type="region of interest" description="Disordered" evidence="1">
    <location>
        <begin position="174"/>
        <end position="210"/>
    </location>
</feature>
<accession>A0A644VLB1</accession>
<proteinExistence type="predicted"/>
<name>A0A644VLB1_9ZZZZ</name>
<organism evidence="2">
    <name type="scientific">bioreactor metagenome</name>
    <dbReference type="NCBI Taxonomy" id="1076179"/>
    <lineage>
        <taxon>unclassified sequences</taxon>
        <taxon>metagenomes</taxon>
        <taxon>ecological metagenomes</taxon>
    </lineage>
</organism>
<dbReference type="AlphaFoldDB" id="A0A644VLB1"/>
<evidence type="ECO:0000256" key="1">
    <source>
        <dbReference type="SAM" id="MobiDB-lite"/>
    </source>
</evidence>
<evidence type="ECO:0000313" key="2">
    <source>
        <dbReference type="EMBL" id="MPL91432.1"/>
    </source>
</evidence>
<reference evidence="2" key="1">
    <citation type="submission" date="2019-08" db="EMBL/GenBank/DDBJ databases">
        <authorList>
            <person name="Kucharzyk K."/>
            <person name="Murdoch R.W."/>
            <person name="Higgins S."/>
            <person name="Loffler F."/>
        </authorList>
    </citation>
    <scope>NUCLEOTIDE SEQUENCE</scope>
</reference>
<dbReference type="EMBL" id="VSSQ01000329">
    <property type="protein sequence ID" value="MPL91432.1"/>
    <property type="molecule type" value="Genomic_DNA"/>
</dbReference>
<sequence length="237" mass="26223">MNLKKLIIILIIILAIAIGALFIVTSSGEIIVNNVAGVNNVKLNSSLFSSDPNINQGNDSYHTKYGDFIAIYTPTGSNMRFNDVAKSVDESNSSNTKSFNFNESDSNTKPLIIAGIKGYYTDNEESGDVFSFIINNRTYKIIITNGTLSSNLEGIKSLLTAWLKASGYNQTWDYPNKTTQNQNTNQKDSSWDPYTGKGTPSYEDYKSAGAVKGDNDVSYEEYQDAMKNWNPNEEHIG</sequence>
<gene>
    <name evidence="2" type="ORF">SDC9_37500</name>
</gene>